<dbReference type="GO" id="GO:0008146">
    <property type="term" value="F:sulfotransferase activity"/>
    <property type="evidence" value="ECO:0007669"/>
    <property type="project" value="TreeGrafter"/>
</dbReference>
<reference evidence="3 4" key="1">
    <citation type="journal article" date="2017" name="Int. J. Syst. Evol. Microbiol.">
        <title>Bacillus mangrovi sp. nov., isolated from a sediment sample from a mangrove forest.</title>
        <authorList>
            <person name="Gupta V."/>
            <person name="Singh P.K."/>
            <person name="Korpole S."/>
            <person name="Tanuku N.R.S."/>
            <person name="Pinnaka A.K."/>
        </authorList>
    </citation>
    <scope>NUCLEOTIDE SEQUENCE [LARGE SCALE GENOMIC DNA]</scope>
    <source>
        <strain evidence="3 4">KCTC 33872</strain>
    </source>
</reference>
<dbReference type="InterPro" id="IPR000594">
    <property type="entry name" value="ThiF_NAD_FAD-bd"/>
</dbReference>
<dbReference type="AlphaFoldDB" id="A0A7X2S6V3"/>
<dbReference type="OrthoDB" id="9804286at2"/>
<dbReference type="GO" id="GO:0004792">
    <property type="term" value="F:thiosulfate-cyanide sulfurtransferase activity"/>
    <property type="evidence" value="ECO:0007669"/>
    <property type="project" value="TreeGrafter"/>
</dbReference>
<dbReference type="InterPro" id="IPR045886">
    <property type="entry name" value="ThiF/MoeB/HesA"/>
</dbReference>
<evidence type="ECO:0000313" key="4">
    <source>
        <dbReference type="Proteomes" id="UP000434639"/>
    </source>
</evidence>
<dbReference type="RefSeq" id="WP_155113267.1">
    <property type="nucleotide sequence ID" value="NZ_WMIB01000018.1"/>
</dbReference>
<accession>A0A7X2S6V3</accession>
<comment type="similarity">
    <text evidence="1">Belongs to the HesA/MoeB/ThiF family.</text>
</comment>
<organism evidence="3 4">
    <name type="scientific">Metabacillus mangrovi</name>
    <dbReference type="NCBI Taxonomy" id="1491830"/>
    <lineage>
        <taxon>Bacteria</taxon>
        <taxon>Bacillati</taxon>
        <taxon>Bacillota</taxon>
        <taxon>Bacilli</taxon>
        <taxon>Bacillales</taxon>
        <taxon>Bacillaceae</taxon>
        <taxon>Metabacillus</taxon>
    </lineage>
</organism>
<dbReference type="InterPro" id="IPR035985">
    <property type="entry name" value="Ubiquitin-activating_enz"/>
</dbReference>
<comment type="caution">
    <text evidence="3">The sequence shown here is derived from an EMBL/GenBank/DDBJ whole genome shotgun (WGS) entry which is preliminary data.</text>
</comment>
<dbReference type="EMBL" id="WMIB01000018">
    <property type="protein sequence ID" value="MTH54754.1"/>
    <property type="molecule type" value="Genomic_DNA"/>
</dbReference>
<protein>
    <submittedName>
        <fullName evidence="3">Thiamine biosynthesis protein MoeB</fullName>
    </submittedName>
</protein>
<evidence type="ECO:0000259" key="2">
    <source>
        <dbReference type="Pfam" id="PF00899"/>
    </source>
</evidence>
<evidence type="ECO:0000313" key="3">
    <source>
        <dbReference type="EMBL" id="MTH54754.1"/>
    </source>
</evidence>
<proteinExistence type="inferred from homology"/>
<feature type="domain" description="THIF-type NAD/FAD binding fold" evidence="2">
    <location>
        <begin position="5"/>
        <end position="241"/>
    </location>
</feature>
<dbReference type="GO" id="GO:0005829">
    <property type="term" value="C:cytosol"/>
    <property type="evidence" value="ECO:0007669"/>
    <property type="project" value="TreeGrafter"/>
</dbReference>
<keyword evidence="4" id="KW-1185">Reference proteome</keyword>
<gene>
    <name evidence="3" type="ORF">GKZ89_15225</name>
</gene>
<name>A0A7X2S6V3_9BACI</name>
<dbReference type="CDD" id="cd00757">
    <property type="entry name" value="ThiF_MoeB_HesA_family"/>
    <property type="match status" value="1"/>
</dbReference>
<dbReference type="PANTHER" id="PTHR10953:SF102">
    <property type="entry name" value="ADENYLYLTRANSFERASE AND SULFURTRANSFERASE MOCS3"/>
    <property type="match status" value="1"/>
</dbReference>
<dbReference type="Pfam" id="PF00899">
    <property type="entry name" value="ThiF"/>
    <property type="match status" value="1"/>
</dbReference>
<dbReference type="SUPFAM" id="SSF69572">
    <property type="entry name" value="Activating enzymes of the ubiquitin-like proteins"/>
    <property type="match status" value="1"/>
</dbReference>
<dbReference type="GO" id="GO:0008641">
    <property type="term" value="F:ubiquitin-like modifier activating enzyme activity"/>
    <property type="evidence" value="ECO:0007669"/>
    <property type="project" value="InterPro"/>
</dbReference>
<sequence>MNSRYSRQTLFFPNGEQGQQELSAKKVLLIGCGALGSGIAETLVRAGIGKLLIIDRDYVDESNLQRQQLFTEQDVQEQMPKAEAAKRRLQQINRHVEIEAYVHHASPQTVRPLLPGIDLIMDGTDNFETRWMINDLAHLHGIPWIYGACVGSYGLSCTFIPGKGPCLACLMEKMPMGGETCDTAGIIAPAVGMTVSHQTVQALKLLSGNEEAVKTELCSFDVWNSSWQSLKIDRMKKENCPTCGHTPDYPYLKEENTARTAVLCGRDTVQIRPPEGVKMDLAKTAERLAGKVDQCTSNDYLLAFTKGPFKLVAFKDGRVLVHGTKKPDEARSLYSRYFG</sequence>
<evidence type="ECO:0000256" key="1">
    <source>
        <dbReference type="ARBA" id="ARBA00009919"/>
    </source>
</evidence>
<dbReference type="Proteomes" id="UP000434639">
    <property type="component" value="Unassembled WGS sequence"/>
</dbReference>
<dbReference type="PANTHER" id="PTHR10953">
    <property type="entry name" value="UBIQUITIN-ACTIVATING ENZYME E1"/>
    <property type="match status" value="1"/>
</dbReference>
<dbReference type="GO" id="GO:0016779">
    <property type="term" value="F:nucleotidyltransferase activity"/>
    <property type="evidence" value="ECO:0007669"/>
    <property type="project" value="TreeGrafter"/>
</dbReference>
<dbReference type="FunFam" id="3.40.50.720:FF:000080">
    <property type="entry name" value="Thiazole biosynthesis adenylyltransferase ThiF"/>
    <property type="match status" value="1"/>
</dbReference>
<dbReference type="Gene3D" id="3.40.50.720">
    <property type="entry name" value="NAD(P)-binding Rossmann-like Domain"/>
    <property type="match status" value="1"/>
</dbReference>